<dbReference type="PANTHER" id="PTHR42852">
    <property type="entry name" value="THIOL:DISULFIDE INTERCHANGE PROTEIN DSBE"/>
    <property type="match status" value="1"/>
</dbReference>
<reference evidence="6 7" key="1">
    <citation type="submission" date="2017-11" db="EMBL/GenBank/DDBJ databases">
        <title>Genomic Encyclopedia of Archaeal and Bacterial Type Strains, Phase II (KMG-II): From Individual Species to Whole Genera.</title>
        <authorList>
            <person name="Goeker M."/>
        </authorList>
    </citation>
    <scope>NUCLEOTIDE SEQUENCE [LARGE SCALE GENOMIC DNA]</scope>
    <source>
        <strain evidence="6 7">DSM 27617</strain>
    </source>
</reference>
<keyword evidence="4" id="KW-0676">Redox-active center</keyword>
<dbReference type="InterPro" id="IPR017937">
    <property type="entry name" value="Thioredoxin_CS"/>
</dbReference>
<dbReference type="InterPro" id="IPR036249">
    <property type="entry name" value="Thioredoxin-like_sf"/>
</dbReference>
<accession>A0A2M9BY40</accession>
<dbReference type="InterPro" id="IPR000866">
    <property type="entry name" value="AhpC/TSA"/>
</dbReference>
<dbReference type="PROSITE" id="PS00194">
    <property type="entry name" value="THIOREDOXIN_1"/>
    <property type="match status" value="1"/>
</dbReference>
<evidence type="ECO:0000256" key="1">
    <source>
        <dbReference type="ARBA" id="ARBA00004196"/>
    </source>
</evidence>
<gene>
    <name evidence="6" type="ORF">CLV73_3518</name>
</gene>
<dbReference type="GO" id="GO:0017004">
    <property type="term" value="P:cytochrome complex assembly"/>
    <property type="evidence" value="ECO:0007669"/>
    <property type="project" value="UniProtKB-KW"/>
</dbReference>
<dbReference type="EMBL" id="PGFD01000003">
    <property type="protein sequence ID" value="PJJ63001.1"/>
    <property type="molecule type" value="Genomic_DNA"/>
</dbReference>
<evidence type="ECO:0000256" key="4">
    <source>
        <dbReference type="ARBA" id="ARBA00023284"/>
    </source>
</evidence>
<feature type="domain" description="Thioredoxin" evidence="5">
    <location>
        <begin position="34"/>
        <end position="180"/>
    </location>
</feature>
<comment type="subcellular location">
    <subcellularLocation>
        <location evidence="1">Cell envelope</location>
    </subcellularLocation>
</comment>
<keyword evidence="7" id="KW-1185">Reference proteome</keyword>
<dbReference type="InterPro" id="IPR013766">
    <property type="entry name" value="Thioredoxin_domain"/>
</dbReference>
<evidence type="ECO:0000313" key="7">
    <source>
        <dbReference type="Proteomes" id="UP000228740"/>
    </source>
</evidence>
<dbReference type="SUPFAM" id="SSF52833">
    <property type="entry name" value="Thioredoxin-like"/>
    <property type="match status" value="1"/>
</dbReference>
<protein>
    <submittedName>
        <fullName evidence="6">Peroxiredoxin</fullName>
    </submittedName>
</protein>
<proteinExistence type="predicted"/>
<dbReference type="Pfam" id="PF00578">
    <property type="entry name" value="AhpC-TSA"/>
    <property type="match status" value="1"/>
</dbReference>
<dbReference type="Proteomes" id="UP000228740">
    <property type="component" value="Unassembled WGS sequence"/>
</dbReference>
<sequence length="180" mass="20601">MITIIQPMINMLKKLLLSGILFFCFGFIGAQNSLKLNDTAPEIHLKTFQGTDFKLSSLKGKVVLLDFWATWCAPCVEEQPFLKEIYTENEKAVKAGHFEIVGVSLDKSGDNWKKMIERERINWTQISDLQFWKSPVAKTYGIEELPYNLVLDKSGKVIAINIHGEELKTFIANELKKEFN</sequence>
<keyword evidence="2" id="KW-0201">Cytochrome c-type biogenesis</keyword>
<evidence type="ECO:0000256" key="2">
    <source>
        <dbReference type="ARBA" id="ARBA00022748"/>
    </source>
</evidence>
<dbReference type="PANTHER" id="PTHR42852:SF6">
    <property type="entry name" value="THIOL:DISULFIDE INTERCHANGE PROTEIN DSBE"/>
    <property type="match status" value="1"/>
</dbReference>
<dbReference type="AlphaFoldDB" id="A0A2M9BY40"/>
<name>A0A2M9BY40_9FLAO</name>
<evidence type="ECO:0000259" key="5">
    <source>
        <dbReference type="PROSITE" id="PS51352"/>
    </source>
</evidence>
<dbReference type="InterPro" id="IPR050553">
    <property type="entry name" value="Thioredoxin_ResA/DsbE_sf"/>
</dbReference>
<organism evidence="6 7">
    <name type="scientific">Chryseobacterium geocarposphaerae</name>
    <dbReference type="NCBI Taxonomy" id="1416776"/>
    <lineage>
        <taxon>Bacteria</taxon>
        <taxon>Pseudomonadati</taxon>
        <taxon>Bacteroidota</taxon>
        <taxon>Flavobacteriia</taxon>
        <taxon>Flavobacteriales</taxon>
        <taxon>Weeksellaceae</taxon>
        <taxon>Chryseobacterium group</taxon>
        <taxon>Chryseobacterium</taxon>
    </lineage>
</organism>
<comment type="caution">
    <text evidence="6">The sequence shown here is derived from an EMBL/GenBank/DDBJ whole genome shotgun (WGS) entry which is preliminary data.</text>
</comment>
<keyword evidence="3" id="KW-1015">Disulfide bond</keyword>
<dbReference type="PROSITE" id="PS51352">
    <property type="entry name" value="THIOREDOXIN_2"/>
    <property type="match status" value="1"/>
</dbReference>
<dbReference type="GO" id="GO:0030313">
    <property type="term" value="C:cell envelope"/>
    <property type="evidence" value="ECO:0007669"/>
    <property type="project" value="UniProtKB-SubCell"/>
</dbReference>
<dbReference type="Gene3D" id="3.40.30.10">
    <property type="entry name" value="Glutaredoxin"/>
    <property type="match status" value="1"/>
</dbReference>
<dbReference type="CDD" id="cd02966">
    <property type="entry name" value="TlpA_like_family"/>
    <property type="match status" value="1"/>
</dbReference>
<evidence type="ECO:0000256" key="3">
    <source>
        <dbReference type="ARBA" id="ARBA00023157"/>
    </source>
</evidence>
<evidence type="ECO:0000313" key="6">
    <source>
        <dbReference type="EMBL" id="PJJ63001.1"/>
    </source>
</evidence>